<reference evidence="10" key="1">
    <citation type="submission" date="2017-09" db="EMBL/GenBank/DDBJ databases">
        <title>Metaegenomics of thermophilic ammonia-oxidizing enrichment culture.</title>
        <authorList>
            <person name="Kato S."/>
            <person name="Suzuki K."/>
        </authorList>
    </citation>
    <scope>NUCLEOTIDE SEQUENCE [LARGE SCALE GENOMIC DNA]</scope>
</reference>
<dbReference type="InterPro" id="IPR043429">
    <property type="entry name" value="ArtM/GltK/GlnP/TcyL/YhdX-like"/>
</dbReference>
<name>A0A2H5Y7G3_9CHLR</name>
<evidence type="ECO:0000256" key="7">
    <source>
        <dbReference type="RuleBase" id="RU363032"/>
    </source>
</evidence>
<dbReference type="GO" id="GO:0022857">
    <property type="term" value="F:transmembrane transporter activity"/>
    <property type="evidence" value="ECO:0007669"/>
    <property type="project" value="InterPro"/>
</dbReference>
<feature type="transmembrane region" description="Helical" evidence="7">
    <location>
        <begin position="6"/>
        <end position="25"/>
    </location>
</feature>
<comment type="subcellular location">
    <subcellularLocation>
        <location evidence="1 7">Cell membrane</location>
        <topology evidence="1 7">Multi-pass membrane protein</topology>
    </subcellularLocation>
</comment>
<keyword evidence="3" id="KW-1003">Cell membrane</keyword>
<dbReference type="GO" id="GO:0006865">
    <property type="term" value="P:amino acid transport"/>
    <property type="evidence" value="ECO:0007669"/>
    <property type="project" value="TreeGrafter"/>
</dbReference>
<keyword evidence="2 7" id="KW-0813">Transport</keyword>
<keyword evidence="4 7" id="KW-0812">Transmembrane</keyword>
<gene>
    <name evidence="9" type="primary">glnP</name>
    <name evidence="9" type="ORF">HRbin22_01624</name>
</gene>
<feature type="transmembrane region" description="Helical" evidence="7">
    <location>
        <begin position="224"/>
        <end position="245"/>
    </location>
</feature>
<evidence type="ECO:0000256" key="6">
    <source>
        <dbReference type="ARBA" id="ARBA00023136"/>
    </source>
</evidence>
<sequence>MQVQERPWQTFLGVMMVLIIIPLAFRMEPARFEPFARVSTWRFLALGLALTLEASAIAILASVPLAMFFALARHSGPPWLRYPVIVAVEGIRALPLLGLMFYLFLRLSALGRQMGIDALTRPDAAVIAALWLYTGAVNGEALRAAILSLPRGQWEAARSLGLTYGQAMRLVILPQAFRRALPPLVAQFATLVKDTSLGAIIGFIELYRRGVILFQGERNPMETLYVVSVIYFLINYALGRVASALERRSGLSRG</sequence>
<dbReference type="PANTHER" id="PTHR30614:SF21">
    <property type="entry name" value="AMINO ACID ABC TRANSPORTER PERMEASE"/>
    <property type="match status" value="1"/>
</dbReference>
<dbReference type="InterPro" id="IPR035906">
    <property type="entry name" value="MetI-like_sf"/>
</dbReference>
<evidence type="ECO:0000256" key="5">
    <source>
        <dbReference type="ARBA" id="ARBA00022989"/>
    </source>
</evidence>
<comment type="caution">
    <text evidence="9">The sequence shown here is derived from an EMBL/GenBank/DDBJ whole genome shotgun (WGS) entry which is preliminary data.</text>
</comment>
<evidence type="ECO:0000313" key="9">
    <source>
        <dbReference type="EMBL" id="GBD09373.1"/>
    </source>
</evidence>
<dbReference type="GO" id="GO:0043190">
    <property type="term" value="C:ATP-binding cassette (ABC) transporter complex"/>
    <property type="evidence" value="ECO:0007669"/>
    <property type="project" value="InterPro"/>
</dbReference>
<feature type="domain" description="ABC transmembrane type-1" evidence="8">
    <location>
        <begin position="44"/>
        <end position="242"/>
    </location>
</feature>
<dbReference type="PROSITE" id="PS50928">
    <property type="entry name" value="ABC_TM1"/>
    <property type="match status" value="1"/>
</dbReference>
<keyword evidence="6 7" id="KW-0472">Membrane</keyword>
<evidence type="ECO:0000256" key="3">
    <source>
        <dbReference type="ARBA" id="ARBA00022475"/>
    </source>
</evidence>
<evidence type="ECO:0000256" key="2">
    <source>
        <dbReference type="ARBA" id="ARBA00022448"/>
    </source>
</evidence>
<proteinExistence type="inferred from homology"/>
<dbReference type="NCBIfam" id="TIGR01726">
    <property type="entry name" value="HEQRo_perm_3TM"/>
    <property type="match status" value="1"/>
</dbReference>
<dbReference type="Gene3D" id="1.10.3720.10">
    <property type="entry name" value="MetI-like"/>
    <property type="match status" value="1"/>
</dbReference>
<feature type="transmembrane region" description="Helical" evidence="7">
    <location>
        <begin position="84"/>
        <end position="105"/>
    </location>
</feature>
<organism evidence="9 10">
    <name type="scientific">Candidatus Thermoflexus japonica</name>
    <dbReference type="NCBI Taxonomy" id="2035417"/>
    <lineage>
        <taxon>Bacteria</taxon>
        <taxon>Bacillati</taxon>
        <taxon>Chloroflexota</taxon>
        <taxon>Thermoflexia</taxon>
        <taxon>Thermoflexales</taxon>
        <taxon>Thermoflexaceae</taxon>
        <taxon>Thermoflexus</taxon>
    </lineage>
</organism>
<dbReference type="InterPro" id="IPR010065">
    <property type="entry name" value="AA_ABC_transptr_permease_3TM"/>
</dbReference>
<evidence type="ECO:0000313" key="10">
    <source>
        <dbReference type="Proteomes" id="UP000236642"/>
    </source>
</evidence>
<dbReference type="InterPro" id="IPR000515">
    <property type="entry name" value="MetI-like"/>
</dbReference>
<dbReference type="PANTHER" id="PTHR30614">
    <property type="entry name" value="MEMBRANE COMPONENT OF AMINO ACID ABC TRANSPORTER"/>
    <property type="match status" value="1"/>
</dbReference>
<dbReference type="EMBL" id="BEHY01000038">
    <property type="protein sequence ID" value="GBD09373.1"/>
    <property type="molecule type" value="Genomic_DNA"/>
</dbReference>
<evidence type="ECO:0000256" key="1">
    <source>
        <dbReference type="ARBA" id="ARBA00004651"/>
    </source>
</evidence>
<dbReference type="SUPFAM" id="SSF161098">
    <property type="entry name" value="MetI-like"/>
    <property type="match status" value="1"/>
</dbReference>
<keyword evidence="5 7" id="KW-1133">Transmembrane helix</keyword>
<dbReference type="Proteomes" id="UP000236642">
    <property type="component" value="Unassembled WGS sequence"/>
</dbReference>
<protein>
    <submittedName>
        <fullName evidence="9">Putative glutamine ABC transporter permease protein GlnP</fullName>
    </submittedName>
</protein>
<feature type="transmembrane region" description="Helical" evidence="7">
    <location>
        <begin position="46"/>
        <end position="72"/>
    </location>
</feature>
<dbReference type="Pfam" id="PF00528">
    <property type="entry name" value="BPD_transp_1"/>
    <property type="match status" value="1"/>
</dbReference>
<evidence type="ECO:0000256" key="4">
    <source>
        <dbReference type="ARBA" id="ARBA00022692"/>
    </source>
</evidence>
<accession>A0A2H5Y7G3</accession>
<evidence type="ECO:0000259" key="8">
    <source>
        <dbReference type="PROSITE" id="PS50928"/>
    </source>
</evidence>
<comment type="similarity">
    <text evidence="7">Belongs to the binding-protein-dependent transport system permease family.</text>
</comment>
<dbReference type="AlphaFoldDB" id="A0A2H5Y7G3"/>
<dbReference type="CDD" id="cd06261">
    <property type="entry name" value="TM_PBP2"/>
    <property type="match status" value="1"/>
</dbReference>